<proteinExistence type="predicted"/>
<feature type="compositionally biased region" description="Basic and acidic residues" evidence="1">
    <location>
        <begin position="765"/>
        <end position="784"/>
    </location>
</feature>
<evidence type="ECO:0000313" key="4">
    <source>
        <dbReference type="Proteomes" id="UP001600064"/>
    </source>
</evidence>
<gene>
    <name evidence="3" type="ORF">VTJ83DRAFT_7164</name>
</gene>
<feature type="compositionally biased region" description="Low complexity" evidence="1">
    <location>
        <begin position="748"/>
        <end position="763"/>
    </location>
</feature>
<dbReference type="InterPro" id="IPR027417">
    <property type="entry name" value="P-loop_NTPase"/>
</dbReference>
<dbReference type="GeneID" id="98128600"/>
<dbReference type="InterPro" id="IPR045063">
    <property type="entry name" value="Dynamin_N"/>
</dbReference>
<evidence type="ECO:0000259" key="2">
    <source>
        <dbReference type="Pfam" id="PF00350"/>
    </source>
</evidence>
<feature type="domain" description="Dynamin N-terminal" evidence="2">
    <location>
        <begin position="82"/>
        <end position="324"/>
    </location>
</feature>
<evidence type="ECO:0000313" key="3">
    <source>
        <dbReference type="EMBL" id="KAL2264654.1"/>
    </source>
</evidence>
<keyword evidence="4" id="KW-1185">Reference proteome</keyword>
<dbReference type="Proteomes" id="UP001600064">
    <property type="component" value="Unassembled WGS sequence"/>
</dbReference>
<evidence type="ECO:0000256" key="1">
    <source>
        <dbReference type="SAM" id="MobiDB-lite"/>
    </source>
</evidence>
<accession>A0ABR4D2P3</accession>
<dbReference type="PANTHER" id="PTHR36681">
    <property type="entry name" value="NUCLEAR GTPASE, GERMINAL CENTER-ASSOCIATED, TANDEM DUPLICATE 3"/>
    <property type="match status" value="1"/>
</dbReference>
<reference evidence="3 4" key="1">
    <citation type="journal article" date="2024" name="Commun. Biol.">
        <title>Comparative genomic analysis of thermophilic fungi reveals convergent evolutionary adaptations and gene losses.</title>
        <authorList>
            <person name="Steindorff A.S."/>
            <person name="Aguilar-Pontes M.V."/>
            <person name="Robinson A.J."/>
            <person name="Andreopoulos B."/>
            <person name="LaButti K."/>
            <person name="Kuo A."/>
            <person name="Mondo S."/>
            <person name="Riley R."/>
            <person name="Otillar R."/>
            <person name="Haridas S."/>
            <person name="Lipzen A."/>
            <person name="Grimwood J."/>
            <person name="Schmutz J."/>
            <person name="Clum A."/>
            <person name="Reid I.D."/>
            <person name="Moisan M.C."/>
            <person name="Butler G."/>
            <person name="Nguyen T.T.M."/>
            <person name="Dewar K."/>
            <person name="Conant G."/>
            <person name="Drula E."/>
            <person name="Henrissat B."/>
            <person name="Hansel C."/>
            <person name="Singer S."/>
            <person name="Hutchinson M.I."/>
            <person name="de Vries R.P."/>
            <person name="Natvig D.O."/>
            <person name="Powell A.J."/>
            <person name="Tsang A."/>
            <person name="Grigoriev I.V."/>
        </authorList>
    </citation>
    <scope>NUCLEOTIDE SEQUENCE [LARGE SCALE GENOMIC DNA]</scope>
    <source>
        <strain evidence="3 4">ATCC 22073</strain>
    </source>
</reference>
<feature type="compositionally biased region" description="Basic residues" evidence="1">
    <location>
        <begin position="811"/>
        <end position="823"/>
    </location>
</feature>
<dbReference type="RefSeq" id="XP_070863381.1">
    <property type="nucleotide sequence ID" value="XM_071013956.1"/>
</dbReference>
<sequence>MRLKPVSSTSTRFGEPSVLPPATKMWLLGTPKNDLEMNSSNARQRSVRVLFSMLITFRPTNANNAVFTEQLRETYQSFEVLIGVAGRTGAGKSTILNMLMGYAEFLPSSNSEAATACVCRVSWNDDDTPGHEFKAEVVYRSHDDVKQELEDIFARLRARKQGQNTTRNETYTERMEREAEEHSAIEEGFKKIDAVWGLDEDGVQGMGVEDLLASKPDVLERLGTTQTFYSEDAERFAEQIKPYMDSSKNLEGYRAWPLITEVRLYVKDPSLRHGAVLVDLPGLSDSVESRAEVANRFSQRLNIIVIVAPARRAIDEKTGVQLMTDYQRLRVQLDGKYNRKAFCVAVSQIDEIDCDVFLKGHPQAKENPSILERAEKIKLLTRHSALYAEKLKIQKAELSKLDAKFQKAGLKLATTKPRGKGSRSAKQGCEAIQMLDPVKGLNDGNAKLEDIACMTAARWPVKHPENRSSALPMYWTTLEAILRRKGGPFHSKAREGRVYDFPEAMATKLLETLLDHWYTTFHVKIPSVETPLIRNVDKMFKVYMDTLRTELETTAPDILPHFENNVVVAVEAVEMEVIDKIKAALQALSESSAQVHPEFLASLRRDLAPIFEEALECQGTGHFEKRRRFLVEKVEAECHKFINAGYQKMKAKYKEGIHTLPQTFAEIIAFAGSRIMTQIMLLLDQLSGTGASGWAVEDMRPSLQQRLRKEVQLWRMDWALPRIAPEALVREEVGVPEEYGEGGEKPLPASLAPKSTAKATKANAKVKDEEGVLDRDTAQDEQGRGRGVTLDAGSARRSVAARNPVSSAVAHGRRSGPPRASTR</sequence>
<dbReference type="EMBL" id="JAZGUE010000007">
    <property type="protein sequence ID" value="KAL2264654.1"/>
    <property type="molecule type" value="Genomic_DNA"/>
</dbReference>
<comment type="caution">
    <text evidence="3">The sequence shown here is derived from an EMBL/GenBank/DDBJ whole genome shotgun (WGS) entry which is preliminary data.</text>
</comment>
<feature type="region of interest" description="Disordered" evidence="1">
    <location>
        <begin position="737"/>
        <end position="823"/>
    </location>
</feature>
<dbReference type="Gene3D" id="3.40.50.300">
    <property type="entry name" value="P-loop containing nucleotide triphosphate hydrolases"/>
    <property type="match status" value="1"/>
</dbReference>
<dbReference type="SUPFAM" id="SSF52540">
    <property type="entry name" value="P-loop containing nucleoside triphosphate hydrolases"/>
    <property type="match status" value="1"/>
</dbReference>
<dbReference type="PANTHER" id="PTHR36681:SF3">
    <property type="entry name" value="NUCLEAR GTPASE, GERMINAL CENTER-ASSOCIATED, TANDEM DUPLICATE 3"/>
    <property type="match status" value="1"/>
</dbReference>
<protein>
    <recommendedName>
        <fullName evidence="2">Dynamin N-terminal domain-containing protein</fullName>
    </recommendedName>
</protein>
<dbReference type="Pfam" id="PF00350">
    <property type="entry name" value="Dynamin_N"/>
    <property type="match status" value="1"/>
</dbReference>
<organism evidence="3 4">
    <name type="scientific">Remersonia thermophila</name>
    <dbReference type="NCBI Taxonomy" id="72144"/>
    <lineage>
        <taxon>Eukaryota</taxon>
        <taxon>Fungi</taxon>
        <taxon>Dikarya</taxon>
        <taxon>Ascomycota</taxon>
        <taxon>Pezizomycotina</taxon>
        <taxon>Sordariomycetes</taxon>
        <taxon>Sordariomycetidae</taxon>
        <taxon>Sordariales</taxon>
        <taxon>Sordariales incertae sedis</taxon>
        <taxon>Remersonia</taxon>
    </lineage>
</organism>
<name>A0ABR4D2P3_9PEZI</name>